<keyword evidence="4" id="KW-1185">Reference proteome</keyword>
<feature type="compositionally biased region" description="Polar residues" evidence="1">
    <location>
        <begin position="202"/>
        <end position="240"/>
    </location>
</feature>
<feature type="signal peptide" evidence="2">
    <location>
        <begin position="1"/>
        <end position="45"/>
    </location>
</feature>
<organism evidence="3 4">
    <name type="scientific">Dendrothele bispora (strain CBS 962.96)</name>
    <dbReference type="NCBI Taxonomy" id="1314807"/>
    <lineage>
        <taxon>Eukaryota</taxon>
        <taxon>Fungi</taxon>
        <taxon>Dikarya</taxon>
        <taxon>Basidiomycota</taxon>
        <taxon>Agaricomycotina</taxon>
        <taxon>Agaricomycetes</taxon>
        <taxon>Agaricomycetidae</taxon>
        <taxon>Agaricales</taxon>
        <taxon>Agaricales incertae sedis</taxon>
        <taxon>Dendrothele</taxon>
    </lineage>
</organism>
<proteinExistence type="predicted"/>
<feature type="region of interest" description="Disordered" evidence="1">
    <location>
        <begin position="190"/>
        <end position="240"/>
    </location>
</feature>
<dbReference type="AlphaFoldDB" id="A0A4S8L2P1"/>
<reference evidence="3 4" key="1">
    <citation type="journal article" date="2019" name="Nat. Ecol. Evol.">
        <title>Megaphylogeny resolves global patterns of mushroom evolution.</title>
        <authorList>
            <person name="Varga T."/>
            <person name="Krizsan K."/>
            <person name="Foldi C."/>
            <person name="Dima B."/>
            <person name="Sanchez-Garcia M."/>
            <person name="Sanchez-Ramirez S."/>
            <person name="Szollosi G.J."/>
            <person name="Szarkandi J.G."/>
            <person name="Papp V."/>
            <person name="Albert L."/>
            <person name="Andreopoulos W."/>
            <person name="Angelini C."/>
            <person name="Antonin V."/>
            <person name="Barry K.W."/>
            <person name="Bougher N.L."/>
            <person name="Buchanan P."/>
            <person name="Buyck B."/>
            <person name="Bense V."/>
            <person name="Catcheside P."/>
            <person name="Chovatia M."/>
            <person name="Cooper J."/>
            <person name="Damon W."/>
            <person name="Desjardin D."/>
            <person name="Finy P."/>
            <person name="Geml J."/>
            <person name="Haridas S."/>
            <person name="Hughes K."/>
            <person name="Justo A."/>
            <person name="Karasinski D."/>
            <person name="Kautmanova I."/>
            <person name="Kiss B."/>
            <person name="Kocsube S."/>
            <person name="Kotiranta H."/>
            <person name="LaButti K.M."/>
            <person name="Lechner B.E."/>
            <person name="Liimatainen K."/>
            <person name="Lipzen A."/>
            <person name="Lukacs Z."/>
            <person name="Mihaltcheva S."/>
            <person name="Morgado L.N."/>
            <person name="Niskanen T."/>
            <person name="Noordeloos M.E."/>
            <person name="Ohm R.A."/>
            <person name="Ortiz-Santana B."/>
            <person name="Ovrebo C."/>
            <person name="Racz N."/>
            <person name="Riley R."/>
            <person name="Savchenko A."/>
            <person name="Shiryaev A."/>
            <person name="Soop K."/>
            <person name="Spirin V."/>
            <person name="Szebenyi C."/>
            <person name="Tomsovsky M."/>
            <person name="Tulloss R.E."/>
            <person name="Uehling J."/>
            <person name="Grigoriev I.V."/>
            <person name="Vagvolgyi C."/>
            <person name="Papp T."/>
            <person name="Martin F.M."/>
            <person name="Miettinen O."/>
            <person name="Hibbett D.S."/>
            <person name="Nagy L.G."/>
        </authorList>
    </citation>
    <scope>NUCLEOTIDE SEQUENCE [LARGE SCALE GENOMIC DNA]</scope>
    <source>
        <strain evidence="3 4">CBS 962.96</strain>
    </source>
</reference>
<name>A0A4S8L2P1_DENBC</name>
<dbReference type="OrthoDB" id="2962003at2759"/>
<evidence type="ECO:0000256" key="2">
    <source>
        <dbReference type="SAM" id="SignalP"/>
    </source>
</evidence>
<evidence type="ECO:0000313" key="4">
    <source>
        <dbReference type="Proteomes" id="UP000297245"/>
    </source>
</evidence>
<evidence type="ECO:0000313" key="3">
    <source>
        <dbReference type="EMBL" id="THU82543.1"/>
    </source>
</evidence>
<feature type="compositionally biased region" description="Low complexity" evidence="1">
    <location>
        <begin position="191"/>
        <end position="201"/>
    </location>
</feature>
<sequence>MAQIQAAERQLTQGSPQRFRQMELSKRPLFHLVALALFSLQLSCAQDTTTVTLFGVVQSDVASALSSTLIASQTAISFSTTITPIGTAPSGSETTYSIAEVVYSVPGVEGDIEPVTINQIYVESASGYKYSVSGPLLIPGATATTAVLVDSGSCTFNEDRSGVCVDSLNNGVTITGEVVALATLTVHPDSSDSASAASTDSINAAPSQTSVRTTPDTAQSTTISDSNEPGTTATDGPQNSSAIDVDKVGYVWISIGIAMISVLLV</sequence>
<keyword evidence="2" id="KW-0732">Signal</keyword>
<protein>
    <submittedName>
        <fullName evidence="3">Uncharacterized protein</fullName>
    </submittedName>
</protein>
<gene>
    <name evidence="3" type="ORF">K435DRAFT_872200</name>
</gene>
<accession>A0A4S8L2P1</accession>
<feature type="chain" id="PRO_5020725559" evidence="2">
    <location>
        <begin position="46"/>
        <end position="265"/>
    </location>
</feature>
<dbReference type="Proteomes" id="UP000297245">
    <property type="component" value="Unassembled WGS sequence"/>
</dbReference>
<dbReference type="EMBL" id="ML179724">
    <property type="protein sequence ID" value="THU82543.1"/>
    <property type="molecule type" value="Genomic_DNA"/>
</dbReference>
<evidence type="ECO:0000256" key="1">
    <source>
        <dbReference type="SAM" id="MobiDB-lite"/>
    </source>
</evidence>